<dbReference type="EMBL" id="MG958660">
    <property type="protein sequence ID" value="AYU75285.1"/>
    <property type="molecule type" value="Genomic_DNA"/>
</dbReference>
<accession>A0A3G4S904</accession>
<reference evidence="1" key="1">
    <citation type="submission" date="2018-02" db="EMBL/GenBank/DDBJ databases">
        <title>Genome analyses of the Tunisian isolate of Spodoptera littoralis#nucleopolyhedrovirus SpliNPV-Tun2 and biological activity identification.</title>
        <authorList>
            <person name="Ben Tiba S."/>
            <person name="Wennmann J.T."/>
            <person name="Laarif A."/>
            <person name="Larem A."/>
            <person name="Fattouch S."/>
            <person name="Jehle J.A."/>
        </authorList>
    </citation>
    <scope>NUCLEOTIDE SEQUENCE</scope>
    <source>
        <strain evidence="1">SpliNPV-Tun2</strain>
    </source>
</reference>
<name>A0A3G4S904_NPVSL</name>
<sequence length="322" mass="37154">MSKFLVIDGTACAGKTTFIKNYNDVKMTKYYGDYKEICDKYDLTSIPHDLCEVMFCAHRAYNDNQLRIEYIDCLIKADRQPTSTMVYKLIREKADEAEIKRVADKCKRMGLMRNYETITVLVKPGAEAYVVEKMKQRNNGIDNAMKEDYVIDQNRVFRVWSEHLKFPIVQVDGGDYETLHKLLNGIIKSKIRKNYSIGNDCKVCEYRLPIINKSVAVVMMMMMDDASISNEQFANAKTNLTNMIKSNITIIYWSSDESIMERIVMLLNVPGVVYFCADDDAILQSVPLTHYGNVLMKNELIDDDINVTNKYNFNDLCCKIIQ</sequence>
<organism evidence="1">
    <name type="scientific">Spodoptera littoralis nuclear polyhedrosis virus</name>
    <name type="common">SlNPV</name>
    <dbReference type="NCBI Taxonomy" id="10456"/>
    <lineage>
        <taxon>Viruses</taxon>
        <taxon>Viruses incertae sedis</taxon>
        <taxon>Naldaviricetes</taxon>
        <taxon>Lefavirales</taxon>
        <taxon>Baculoviridae</taxon>
        <taxon>Alphabaculovirus</taxon>
        <taxon>Alphabaculovirus splittoralis</taxon>
    </lineage>
</organism>
<dbReference type="InterPro" id="IPR027417">
    <property type="entry name" value="P-loop_NTPase"/>
</dbReference>
<dbReference type="SUPFAM" id="SSF52540">
    <property type="entry name" value="P-loop containing nucleoside triphosphate hydrolases"/>
    <property type="match status" value="1"/>
</dbReference>
<proteinExistence type="predicted"/>
<organismHost>
    <name type="scientific">Lepidoptera</name>
    <name type="common">moths &amp; butterflies</name>
    <dbReference type="NCBI Taxonomy" id="7088"/>
</organismHost>
<gene>
    <name evidence="1" type="primary">ORF96</name>
</gene>
<protein>
    <submittedName>
        <fullName evidence="1">Uncharacterized protein</fullName>
    </submittedName>
</protein>
<dbReference type="Gene3D" id="3.40.50.300">
    <property type="entry name" value="P-loop containing nucleotide triphosphate hydrolases"/>
    <property type="match status" value="1"/>
</dbReference>
<evidence type="ECO:0000313" key="1">
    <source>
        <dbReference type="EMBL" id="AYU75285.1"/>
    </source>
</evidence>